<dbReference type="InterPro" id="IPR050194">
    <property type="entry name" value="Glycosyltransferase_grp1"/>
</dbReference>
<feature type="domain" description="Glycosyl transferase family 1" evidence="1">
    <location>
        <begin position="182"/>
        <end position="349"/>
    </location>
</feature>
<evidence type="ECO:0000313" key="4">
    <source>
        <dbReference type="Proteomes" id="UP000266183"/>
    </source>
</evidence>
<dbReference type="Pfam" id="PF00534">
    <property type="entry name" value="Glycos_transf_1"/>
    <property type="match status" value="1"/>
</dbReference>
<dbReference type="SUPFAM" id="SSF53756">
    <property type="entry name" value="UDP-Glycosyltransferase/glycogen phosphorylase"/>
    <property type="match status" value="1"/>
</dbReference>
<dbReference type="GO" id="GO:0016758">
    <property type="term" value="F:hexosyltransferase activity"/>
    <property type="evidence" value="ECO:0007669"/>
    <property type="project" value="TreeGrafter"/>
</dbReference>
<dbReference type="AlphaFoldDB" id="A0A385SJA4"/>
<name>A0A385SJA4_9BACT</name>
<dbReference type="PANTHER" id="PTHR45947">
    <property type="entry name" value="SULFOQUINOVOSYL TRANSFERASE SQD2"/>
    <property type="match status" value="1"/>
</dbReference>
<protein>
    <submittedName>
        <fullName evidence="3">Glycosyltransferase family 1 protein</fullName>
    </submittedName>
</protein>
<dbReference type="PANTHER" id="PTHR45947:SF3">
    <property type="entry name" value="SULFOQUINOVOSYL TRANSFERASE SQD2"/>
    <property type="match status" value="1"/>
</dbReference>
<dbReference type="CDD" id="cd03801">
    <property type="entry name" value="GT4_PimA-like"/>
    <property type="match status" value="1"/>
</dbReference>
<dbReference type="OrthoDB" id="9805661at2"/>
<proteinExistence type="predicted"/>
<evidence type="ECO:0000313" key="3">
    <source>
        <dbReference type="EMBL" id="AYB31329.1"/>
    </source>
</evidence>
<evidence type="ECO:0000259" key="1">
    <source>
        <dbReference type="Pfam" id="PF00534"/>
    </source>
</evidence>
<organism evidence="3 4">
    <name type="scientific">Chryseolinea soli</name>
    <dbReference type="NCBI Taxonomy" id="2321403"/>
    <lineage>
        <taxon>Bacteria</taxon>
        <taxon>Pseudomonadati</taxon>
        <taxon>Bacteroidota</taxon>
        <taxon>Cytophagia</taxon>
        <taxon>Cytophagales</taxon>
        <taxon>Fulvivirgaceae</taxon>
        <taxon>Chryseolinea</taxon>
    </lineage>
</organism>
<dbReference type="Gene3D" id="3.40.50.2000">
    <property type="entry name" value="Glycogen Phosphorylase B"/>
    <property type="match status" value="2"/>
</dbReference>
<dbReference type="Pfam" id="PF13439">
    <property type="entry name" value="Glyco_transf_4"/>
    <property type="match status" value="1"/>
</dbReference>
<dbReference type="KEGG" id="chk:D4L85_12400"/>
<dbReference type="InterPro" id="IPR028098">
    <property type="entry name" value="Glyco_trans_4-like_N"/>
</dbReference>
<keyword evidence="3" id="KW-0808">Transferase</keyword>
<keyword evidence="4" id="KW-1185">Reference proteome</keyword>
<sequence length="368" mass="41397">MRRKIVYIVSDVEKSLAFEWMAAHFKSHAELFFLLIGKRQTALISFLEQTGVRYQVVADEDGASFFRKWLTVLSLLQRERPHVVHAHLWRAQLMGMTAAWLLRVPKRIFTRHHAALHHEVYPTGLKWDKLCNRLATGIVAISQNVQNILTQWEGVAPAKVHLIHHGFDLAYFAQPDPQAVANLRQRHGLPARGPMIGVIARYLELKGIPYVVEAFKTIRREFPDAFLILANAHGVYAPVIKKSLADVPVEAYKEVIFENDLASLYAVMDVFVHVPTGPHVEAFGQTYVEALAAGVPAVFTLSGVAPEFIVNRKNACVVGFRNAGDIASAITDIWQNDALRENLITEGKRSVQSFSLEHMLHKLEALYA</sequence>
<dbReference type="InterPro" id="IPR001296">
    <property type="entry name" value="Glyco_trans_1"/>
</dbReference>
<dbReference type="RefSeq" id="WP_119754600.1">
    <property type="nucleotide sequence ID" value="NZ_CP032382.1"/>
</dbReference>
<gene>
    <name evidence="3" type="ORF">D4L85_12400</name>
</gene>
<accession>A0A385SJA4</accession>
<evidence type="ECO:0000259" key="2">
    <source>
        <dbReference type="Pfam" id="PF13439"/>
    </source>
</evidence>
<dbReference type="Proteomes" id="UP000266183">
    <property type="component" value="Chromosome"/>
</dbReference>
<reference evidence="4" key="1">
    <citation type="submission" date="2018-09" db="EMBL/GenBank/DDBJ databases">
        <title>Chryseolinea sp. KIS68-18 isolated from soil.</title>
        <authorList>
            <person name="Weon H.-Y."/>
            <person name="Kwon S.-W."/>
            <person name="Lee S.A."/>
        </authorList>
    </citation>
    <scope>NUCLEOTIDE SEQUENCE [LARGE SCALE GENOMIC DNA]</scope>
    <source>
        <strain evidence="4">KIS68-18</strain>
    </source>
</reference>
<feature type="domain" description="Glycosyltransferase subfamily 4-like N-terminal" evidence="2">
    <location>
        <begin position="57"/>
        <end position="170"/>
    </location>
</feature>
<dbReference type="EMBL" id="CP032382">
    <property type="protein sequence ID" value="AYB31329.1"/>
    <property type="molecule type" value="Genomic_DNA"/>
</dbReference>